<dbReference type="AlphaFoldDB" id="A0A437R9J4"/>
<dbReference type="PANTHER" id="PTHR43080:SF2">
    <property type="entry name" value="CBS DOMAIN-CONTAINING PROTEIN"/>
    <property type="match status" value="1"/>
</dbReference>
<accession>A0A437R9J4</accession>
<reference evidence="4 5" key="1">
    <citation type="submission" date="2019-01" db="EMBL/GenBank/DDBJ databases">
        <authorList>
            <person name="Chen W.-M."/>
        </authorList>
    </citation>
    <scope>NUCLEOTIDE SEQUENCE [LARGE SCALE GENOMIC DNA]</scope>
    <source>
        <strain evidence="4 5">KYPY4</strain>
    </source>
</reference>
<dbReference type="CDD" id="cd05401">
    <property type="entry name" value="NT_GlnE_GlnD_like"/>
    <property type="match status" value="1"/>
</dbReference>
<dbReference type="Pfam" id="PF00571">
    <property type="entry name" value="CBS"/>
    <property type="match status" value="1"/>
</dbReference>
<dbReference type="EMBL" id="SACR01000007">
    <property type="protein sequence ID" value="RVU43460.1"/>
    <property type="molecule type" value="Genomic_DNA"/>
</dbReference>
<name>A0A437R9J4_9BURK</name>
<dbReference type="Gene3D" id="3.10.580.10">
    <property type="entry name" value="CBS-domain"/>
    <property type="match status" value="1"/>
</dbReference>
<organism evidence="4 5">
    <name type="scientific">Rubrivivax rivuli</name>
    <dbReference type="NCBI Taxonomy" id="1862385"/>
    <lineage>
        <taxon>Bacteria</taxon>
        <taxon>Pseudomonadati</taxon>
        <taxon>Pseudomonadota</taxon>
        <taxon>Betaproteobacteria</taxon>
        <taxon>Burkholderiales</taxon>
        <taxon>Sphaerotilaceae</taxon>
        <taxon>Rubrivivax</taxon>
    </lineage>
</organism>
<dbReference type="GO" id="GO:0008773">
    <property type="term" value="F:[protein-PII] uridylyltransferase activity"/>
    <property type="evidence" value="ECO:0007669"/>
    <property type="project" value="InterPro"/>
</dbReference>
<dbReference type="InterPro" id="IPR051257">
    <property type="entry name" value="Diverse_CBS-Domain"/>
</dbReference>
<dbReference type="Pfam" id="PF03445">
    <property type="entry name" value="DUF294"/>
    <property type="match status" value="1"/>
</dbReference>
<gene>
    <name evidence="4" type="ORF">EOE66_20355</name>
</gene>
<sequence>MIGLLTGRVRDAGLRRPCDVAGTDSIVSVCAAMAQHGLTHALVHDTPPGGGPERLGIFTTTDLRDALLHPVPPSQLAVREVARFELVSIDAEADLFEALWLMVRHRVHRLVVRDGAQPQAPVLGVLAQLDVVSQMARHSHTVALQIDDATSVAALQAAAQRIDETVRHLLAGGIRVERVARLVGELHARLFARLWALLAPPSLATRACLLVMGSEGRAEQLLKTDQDNALLLPDVLPEGVTPEAVSRLTQDFSAALAQLGYPPCPGGVMLSRAPWCQPISAFKATLQHWTHGAAPEGPLNLAVFFDARCVAGDAGLLQAAREHLGRLLTGRDTWLARFAEPADRFHEPSAWLAQLAHLAHLAPDPAAHPIDLKKLGLFPLVHGVRALSLQHGLQEPGTAARLQALAGAGVLDAAFARDLTEALHLLMALRTAHQLRQLDAGHAVGALPDNAVHPAELSTLERQALQDALALVRRWRDWLRSHFHLDRL</sequence>
<dbReference type="PANTHER" id="PTHR43080">
    <property type="entry name" value="CBS DOMAIN-CONTAINING PROTEIN CBSX3, MITOCHONDRIAL"/>
    <property type="match status" value="1"/>
</dbReference>
<dbReference type="Pfam" id="PF10335">
    <property type="entry name" value="DUF294_C"/>
    <property type="match status" value="1"/>
</dbReference>
<dbReference type="InterPro" id="IPR018821">
    <property type="entry name" value="DUF294_put_nucleoTrafse_sb-bd"/>
</dbReference>
<dbReference type="OrthoDB" id="9808528at2"/>
<dbReference type="InterPro" id="IPR005105">
    <property type="entry name" value="GlnD_Uridyltrans_N"/>
</dbReference>
<evidence type="ECO:0000313" key="5">
    <source>
        <dbReference type="Proteomes" id="UP000285575"/>
    </source>
</evidence>
<dbReference type="InterPro" id="IPR046342">
    <property type="entry name" value="CBS_dom_sf"/>
</dbReference>
<proteinExistence type="predicted"/>
<evidence type="ECO:0000313" key="4">
    <source>
        <dbReference type="EMBL" id="RVU43460.1"/>
    </source>
</evidence>
<comment type="caution">
    <text evidence="4">The sequence shown here is derived from an EMBL/GenBank/DDBJ whole genome shotgun (WGS) entry which is preliminary data.</text>
</comment>
<dbReference type="InterPro" id="IPR000644">
    <property type="entry name" value="CBS_dom"/>
</dbReference>
<protein>
    <submittedName>
        <fullName evidence="4">CBS domain-containing protein</fullName>
    </submittedName>
</protein>
<dbReference type="SUPFAM" id="SSF54631">
    <property type="entry name" value="CBS-domain pair"/>
    <property type="match status" value="1"/>
</dbReference>
<feature type="domain" description="CBS" evidence="3">
    <location>
        <begin position="81"/>
        <end position="142"/>
    </location>
</feature>
<dbReference type="SMART" id="SM00116">
    <property type="entry name" value="CBS"/>
    <property type="match status" value="2"/>
</dbReference>
<keyword evidence="1 2" id="KW-0129">CBS domain</keyword>
<evidence type="ECO:0000256" key="1">
    <source>
        <dbReference type="ARBA" id="ARBA00023122"/>
    </source>
</evidence>
<keyword evidence="5" id="KW-1185">Reference proteome</keyword>
<evidence type="ECO:0000259" key="3">
    <source>
        <dbReference type="PROSITE" id="PS51371"/>
    </source>
</evidence>
<dbReference type="PROSITE" id="PS51371">
    <property type="entry name" value="CBS"/>
    <property type="match status" value="1"/>
</dbReference>
<evidence type="ECO:0000256" key="2">
    <source>
        <dbReference type="PROSITE-ProRule" id="PRU00703"/>
    </source>
</evidence>
<dbReference type="Proteomes" id="UP000285575">
    <property type="component" value="Unassembled WGS sequence"/>
</dbReference>